<accession>A0AAW1RXV6</accession>
<reference evidence="2 3" key="1">
    <citation type="journal article" date="2024" name="Nat. Commun.">
        <title>Phylogenomics reveals the evolutionary origins of lichenization in chlorophyte algae.</title>
        <authorList>
            <person name="Puginier C."/>
            <person name="Libourel C."/>
            <person name="Otte J."/>
            <person name="Skaloud P."/>
            <person name="Haon M."/>
            <person name="Grisel S."/>
            <person name="Petersen M."/>
            <person name="Berrin J.G."/>
            <person name="Delaux P.M."/>
            <person name="Dal Grande F."/>
            <person name="Keller J."/>
        </authorList>
    </citation>
    <scope>NUCLEOTIDE SEQUENCE [LARGE SCALE GENOMIC DNA]</scope>
    <source>
        <strain evidence="2 3">SAG 2523</strain>
    </source>
</reference>
<dbReference type="PANTHER" id="PTHR10562">
    <property type="entry name" value="SMALL UBIQUITIN-RELATED MODIFIER"/>
    <property type="match status" value="1"/>
</dbReference>
<proteinExistence type="predicted"/>
<dbReference type="Proteomes" id="UP001485043">
    <property type="component" value="Unassembled WGS sequence"/>
</dbReference>
<gene>
    <name evidence="2" type="ORF">WJX84_009453</name>
</gene>
<name>A0AAW1RXV6_9CHLO</name>
<organism evidence="2 3">
    <name type="scientific">Apatococcus fuscideae</name>
    <dbReference type="NCBI Taxonomy" id="2026836"/>
    <lineage>
        <taxon>Eukaryota</taxon>
        <taxon>Viridiplantae</taxon>
        <taxon>Chlorophyta</taxon>
        <taxon>core chlorophytes</taxon>
        <taxon>Trebouxiophyceae</taxon>
        <taxon>Chlorellales</taxon>
        <taxon>Chlorellaceae</taxon>
        <taxon>Apatococcus</taxon>
    </lineage>
</organism>
<evidence type="ECO:0000313" key="2">
    <source>
        <dbReference type="EMBL" id="KAK9838606.1"/>
    </source>
</evidence>
<dbReference type="Gene3D" id="3.10.20.90">
    <property type="entry name" value="Phosphatidylinositol 3-kinase Catalytic Subunit, Chain A, domain 1"/>
    <property type="match status" value="1"/>
</dbReference>
<dbReference type="SUPFAM" id="SSF54236">
    <property type="entry name" value="Ubiquitin-like"/>
    <property type="match status" value="1"/>
</dbReference>
<dbReference type="Pfam" id="PF11976">
    <property type="entry name" value="Rad60-SLD"/>
    <property type="match status" value="1"/>
</dbReference>
<sequence>MSDNEAKPETQNGEEMSEHVLASVATQDGKKLTFKVKWQAPLQKVFNAFCQRMSLNQDEVVFLHNSERLRKEQTLGEIDYDPEEVIECMQSQVGGA</sequence>
<dbReference type="InterPro" id="IPR022617">
    <property type="entry name" value="Rad60/SUMO-like_dom"/>
</dbReference>
<protein>
    <recommendedName>
        <fullName evidence="1">Ubiquitin-like domain-containing protein</fullName>
    </recommendedName>
</protein>
<feature type="domain" description="Ubiquitin-like" evidence="1">
    <location>
        <begin position="20"/>
        <end position="95"/>
    </location>
</feature>
<evidence type="ECO:0000259" key="1">
    <source>
        <dbReference type="PROSITE" id="PS50053"/>
    </source>
</evidence>
<dbReference type="InterPro" id="IPR029071">
    <property type="entry name" value="Ubiquitin-like_domsf"/>
</dbReference>
<dbReference type="EMBL" id="JALJOV010001885">
    <property type="protein sequence ID" value="KAK9838606.1"/>
    <property type="molecule type" value="Genomic_DNA"/>
</dbReference>
<dbReference type="PROSITE" id="PS50053">
    <property type="entry name" value="UBIQUITIN_2"/>
    <property type="match status" value="1"/>
</dbReference>
<comment type="caution">
    <text evidence="2">The sequence shown here is derived from an EMBL/GenBank/DDBJ whole genome shotgun (WGS) entry which is preliminary data.</text>
</comment>
<dbReference type="InterPro" id="IPR000626">
    <property type="entry name" value="Ubiquitin-like_dom"/>
</dbReference>
<evidence type="ECO:0000313" key="3">
    <source>
        <dbReference type="Proteomes" id="UP001485043"/>
    </source>
</evidence>
<keyword evidence="3" id="KW-1185">Reference proteome</keyword>
<dbReference type="AlphaFoldDB" id="A0AAW1RXV6"/>